<gene>
    <name evidence="2" type="ORF">BVRB_028640</name>
</gene>
<evidence type="ECO:0000313" key="2">
    <source>
        <dbReference type="EMBL" id="KMS93720.1"/>
    </source>
</evidence>
<feature type="region of interest" description="Disordered" evidence="1">
    <location>
        <begin position="78"/>
        <end position="99"/>
    </location>
</feature>
<evidence type="ECO:0000313" key="3">
    <source>
        <dbReference type="Proteomes" id="UP000035740"/>
    </source>
</evidence>
<dbReference type="AlphaFoldDB" id="A0A0J8DSK2"/>
<organism evidence="2 3">
    <name type="scientific">Beta vulgaris subsp. vulgaris</name>
    <name type="common">Beet</name>
    <dbReference type="NCBI Taxonomy" id="3555"/>
    <lineage>
        <taxon>Eukaryota</taxon>
        <taxon>Viridiplantae</taxon>
        <taxon>Streptophyta</taxon>
        <taxon>Embryophyta</taxon>
        <taxon>Tracheophyta</taxon>
        <taxon>Spermatophyta</taxon>
        <taxon>Magnoliopsida</taxon>
        <taxon>eudicotyledons</taxon>
        <taxon>Gunneridae</taxon>
        <taxon>Pentapetalae</taxon>
        <taxon>Caryophyllales</taxon>
        <taxon>Chenopodiaceae</taxon>
        <taxon>Betoideae</taxon>
        <taxon>Beta</taxon>
    </lineage>
</organism>
<reference evidence="2 3" key="1">
    <citation type="journal article" date="2014" name="Nature">
        <title>The genome of the recently domesticated crop plant sugar beet (Beta vulgaris).</title>
        <authorList>
            <person name="Dohm J.C."/>
            <person name="Minoche A.E."/>
            <person name="Holtgrawe D."/>
            <person name="Capella-Gutierrez S."/>
            <person name="Zakrzewski F."/>
            <person name="Tafer H."/>
            <person name="Rupp O."/>
            <person name="Sorensen T.R."/>
            <person name="Stracke R."/>
            <person name="Reinhardt R."/>
            <person name="Goesmann A."/>
            <person name="Kraft T."/>
            <person name="Schulz B."/>
            <person name="Stadler P.F."/>
            <person name="Schmidt T."/>
            <person name="Gabaldon T."/>
            <person name="Lehrach H."/>
            <person name="Weisshaar B."/>
            <person name="Himmelbauer H."/>
        </authorList>
    </citation>
    <scope>NUCLEOTIDE SEQUENCE [LARGE SCALE GENOMIC DNA]</scope>
    <source>
        <tissue evidence="2">Taproot</tissue>
    </source>
</reference>
<dbReference type="Proteomes" id="UP000035740">
    <property type="component" value="Unassembled WGS sequence"/>
</dbReference>
<dbReference type="EMBL" id="KQ099649">
    <property type="protein sequence ID" value="KMS93720.1"/>
    <property type="molecule type" value="Genomic_DNA"/>
</dbReference>
<protein>
    <submittedName>
        <fullName evidence="2">Uncharacterized protein</fullName>
    </submittedName>
</protein>
<feature type="non-terminal residue" evidence="2">
    <location>
        <position position="172"/>
    </location>
</feature>
<keyword evidence="3" id="KW-1185">Reference proteome</keyword>
<proteinExistence type="predicted"/>
<dbReference type="PROSITE" id="PS50096">
    <property type="entry name" value="IQ"/>
    <property type="match status" value="1"/>
</dbReference>
<accession>A0A0J8DSK2</accession>
<dbReference type="Gramene" id="KMS93720">
    <property type="protein sequence ID" value="KMS93720"/>
    <property type="gene ID" value="BVRB_028640"/>
</dbReference>
<dbReference type="CDD" id="cd23767">
    <property type="entry name" value="IQCD"/>
    <property type="match status" value="1"/>
</dbReference>
<evidence type="ECO:0000256" key="1">
    <source>
        <dbReference type="SAM" id="MobiDB-lite"/>
    </source>
</evidence>
<sequence>MPQHGHYDIVANEMARFGRRWSSRHLLPSSAQRNVKRYQRLRPTLPHVPHRLDTSIPKCLEPKDNLQERFRKLADKRHETEMRPGSKGKATHVHGKLKSTDRTRKVLQFHSNDIRTRDALRFHSGDGLHDIQLLTKIPVAASIVAQESEHIENTAATKIQSVYRGRMERKRC</sequence>
<name>A0A0J8DSK2_BETVV</name>